<organism evidence="3 4">
    <name type="scientific">Waterburya agarophytonicola KI4</name>
    <dbReference type="NCBI Taxonomy" id="2874699"/>
    <lineage>
        <taxon>Bacteria</taxon>
        <taxon>Bacillati</taxon>
        <taxon>Cyanobacteriota</taxon>
        <taxon>Cyanophyceae</taxon>
        <taxon>Pleurocapsales</taxon>
        <taxon>Hyellaceae</taxon>
        <taxon>Waterburya</taxon>
        <taxon>Waterburya agarophytonicola</taxon>
    </lineage>
</organism>
<evidence type="ECO:0000313" key="3">
    <source>
        <dbReference type="EMBL" id="MCC0178048.1"/>
    </source>
</evidence>
<evidence type="ECO:0000313" key="4">
    <source>
        <dbReference type="Proteomes" id="UP000729733"/>
    </source>
</evidence>
<comment type="caution">
    <text evidence="3">The sequence shown here is derived from an EMBL/GenBank/DDBJ whole genome shotgun (WGS) entry which is preliminary data.</text>
</comment>
<dbReference type="EMBL" id="JADWDC010000034">
    <property type="protein sequence ID" value="MCC0178048.1"/>
    <property type="molecule type" value="Genomic_DNA"/>
</dbReference>
<dbReference type="RefSeq" id="WP_229641114.1">
    <property type="nucleotide sequence ID" value="NZ_JADWDC010000034.1"/>
</dbReference>
<dbReference type="Proteomes" id="UP000729733">
    <property type="component" value="Unassembled WGS sequence"/>
</dbReference>
<gene>
    <name evidence="3" type="ORF">I4641_13770</name>
</gene>
<feature type="compositionally biased region" description="Basic and acidic residues" evidence="1">
    <location>
        <begin position="560"/>
        <end position="586"/>
    </location>
</feature>
<proteinExistence type="predicted"/>
<dbReference type="AlphaFoldDB" id="A0A964FI49"/>
<reference evidence="3" key="1">
    <citation type="journal article" date="2021" name="Antonie Van Leeuwenhoek">
        <title>Draft genome and description of Waterburya agarophytonicola gen. nov. sp. nov. (Pleurocapsales, Cyanobacteria): a seaweed symbiont.</title>
        <authorList>
            <person name="Bonthond G."/>
            <person name="Shalygin S."/>
            <person name="Bayer T."/>
            <person name="Weinberger F."/>
        </authorList>
    </citation>
    <scope>NUCLEOTIDE SEQUENCE</scope>
    <source>
        <strain evidence="3">KI4</strain>
    </source>
</reference>
<dbReference type="InterPro" id="IPR014862">
    <property type="entry name" value="TrwC"/>
</dbReference>
<evidence type="ECO:0000259" key="2">
    <source>
        <dbReference type="Pfam" id="PF08751"/>
    </source>
</evidence>
<sequence>MVCSVAKISGERGRYYLNHYYNEELGEQGWFAGSGTEHFGVENDSIEHKDYRLENLLDGKSPDGTERLKLGGDTERIYKDRLTGQPKAYKKLSGFDFCLSDPKSLSVLDHLANNGEVSNEIERCRDVAQQAAMDYISDFCQIRKKTYDEQGKEVYTYRKAAPIFACFQHHLSRELDPQCHRHLLLMSGAIGLDDPSIKGSLDTREFFKMRYTVGMIYLNTLRHELETGKLKLKTFDIPFKEEKGKSFGIHGVPPGLCRELSKRSQQVEAELEKNPEMTGAQVQSAVLKTRKKKQKFVDMSPVQEDWEEKGRKHGFKLSKICPALVKKPSKVIDLKSKLEERQKKAQDIKHHAAMARSLREKEDVTFHQVMTASVTVGGSKLSSAKAKEYADRFVSKYTNTRKGGGKYGSSDRHSLRHEAYTLPESSLTMTEKTAHAARVLIHWQQGNRIDVLNQRRAGADKRAEKFERRALGLFLMGRIGRVQYLACKAKSPYEGKEFKLEVYHALHLISKAQKNRLMKMAEKRASTPYIVREALKEKRISQHMANILIRQDRDKVLKEKEKEAKEKELKANQRKERSQQRIEKVRSFGGLGR</sequence>
<name>A0A964FI49_9CYAN</name>
<dbReference type="Pfam" id="PF08751">
    <property type="entry name" value="TrwC"/>
    <property type="match status" value="1"/>
</dbReference>
<feature type="domain" description="TrwC relaxase" evidence="2">
    <location>
        <begin position="15"/>
        <end position="311"/>
    </location>
</feature>
<evidence type="ECO:0000256" key="1">
    <source>
        <dbReference type="SAM" id="MobiDB-lite"/>
    </source>
</evidence>
<dbReference type="SUPFAM" id="SSF55464">
    <property type="entry name" value="Origin of replication-binding domain, RBD-like"/>
    <property type="match status" value="1"/>
</dbReference>
<accession>A0A964FI49</accession>
<feature type="region of interest" description="Disordered" evidence="1">
    <location>
        <begin position="560"/>
        <end position="593"/>
    </location>
</feature>
<dbReference type="NCBIfam" id="NF041492">
    <property type="entry name" value="MobF"/>
    <property type="match status" value="1"/>
</dbReference>
<keyword evidence="4" id="KW-1185">Reference proteome</keyword>
<protein>
    <submittedName>
        <fullName evidence="3">Relaxase domain-containing protein</fullName>
    </submittedName>
</protein>